<evidence type="ECO:0000313" key="2">
    <source>
        <dbReference type="EMBL" id="CAB02746.1"/>
    </source>
</evidence>
<dbReference type="HOGENOM" id="CLU_163571_0_0_1"/>
<organism evidence="2 3">
    <name type="scientific">Caenorhabditis elegans</name>
    <dbReference type="NCBI Taxonomy" id="6239"/>
    <lineage>
        <taxon>Eukaryota</taxon>
        <taxon>Metazoa</taxon>
        <taxon>Ecdysozoa</taxon>
        <taxon>Nematoda</taxon>
        <taxon>Chromadorea</taxon>
        <taxon>Rhabditida</taxon>
        <taxon>Rhabditina</taxon>
        <taxon>Rhabditomorpha</taxon>
        <taxon>Rhabditoidea</taxon>
        <taxon>Rhabditidae</taxon>
        <taxon>Peloderinae</taxon>
        <taxon>Caenorhabditis</taxon>
    </lineage>
</organism>
<keyword evidence="3" id="KW-1185">Reference proteome</keyword>
<dbReference type="WormBase" id="C17E4.4">
    <property type="protein sequence ID" value="CE08253"/>
    <property type="gene ID" value="WBGene00007644"/>
    <property type="gene designation" value="mjl-1"/>
</dbReference>
<dbReference type="Proteomes" id="UP000001940">
    <property type="component" value="Chromosome I"/>
</dbReference>
<keyword evidence="1" id="KW-0472">Membrane</keyword>
<dbReference type="UCSC" id="C17E4.4">
    <property type="organism name" value="c. elegans"/>
</dbReference>
<dbReference type="SMR" id="Q93229"/>
<dbReference type="PIR" id="T19352">
    <property type="entry name" value="T19352"/>
</dbReference>
<dbReference type="PaxDb" id="6239-C17E4.4"/>
<dbReference type="CTD" id="182725"/>
<evidence type="ECO:0000256" key="1">
    <source>
        <dbReference type="SAM" id="Phobius"/>
    </source>
</evidence>
<dbReference type="eggNOG" id="ENOG502TJA5">
    <property type="taxonomic scope" value="Eukaryota"/>
</dbReference>
<feature type="transmembrane region" description="Helical" evidence="1">
    <location>
        <begin position="78"/>
        <end position="100"/>
    </location>
</feature>
<reference evidence="2 3" key="1">
    <citation type="journal article" date="1998" name="Science">
        <title>Genome sequence of the nematode C. elegans: a platform for investigating biology.</title>
        <authorList>
            <consortium name="The C. elegans sequencing consortium"/>
            <person name="Sulson J.E."/>
            <person name="Waterston R."/>
        </authorList>
    </citation>
    <scope>NUCLEOTIDE SEQUENCE [LARGE SCALE GENOMIC DNA]</scope>
    <source>
        <strain evidence="2 3">Bristol N2</strain>
    </source>
</reference>
<protein>
    <submittedName>
        <fullName evidence="2">ABC2_membrane domain-containing protein</fullName>
    </submittedName>
</protein>
<evidence type="ECO:0000313" key="3">
    <source>
        <dbReference type="Proteomes" id="UP000001940"/>
    </source>
</evidence>
<dbReference type="KEGG" id="cel:CELE_C17E4.4"/>
<evidence type="ECO:0000313" key="4">
    <source>
        <dbReference type="WormBase" id="C17E4.4"/>
    </source>
</evidence>
<dbReference type="OMA" id="KEDPMNT"/>
<gene>
    <name evidence="2 4" type="primary">mjl-1</name>
    <name evidence="4" type="ORF">C17E4.4</name>
    <name evidence="2" type="ORF">CELE_C17E4.4</name>
</gene>
<accession>Q93229</accession>
<proteinExistence type="predicted"/>
<dbReference type="AGR" id="WB:WBGene00007644"/>
<sequence>MVLPTEIPPINQSSVLIDLKKRTTSSIEAKEDPMNTAFYEPEDFEAEIELCISKRTIQEKKSDYWEDKLDSFNKKHPFLMLHFAPVVFQLFLIALTTLFLNKAGVTDSIDKLAAHLYYFLFCVIF</sequence>
<dbReference type="EMBL" id="BX284601">
    <property type="protein sequence ID" value="CAB02746.1"/>
    <property type="molecule type" value="Genomic_DNA"/>
</dbReference>
<name>Q93229_CAEEL</name>
<dbReference type="RefSeq" id="NP_492503.1">
    <property type="nucleotide sequence ID" value="NM_060102.6"/>
</dbReference>
<keyword evidence="1" id="KW-1133">Transmembrane helix</keyword>
<dbReference type="Bgee" id="WBGene00007644">
    <property type="expression patterns" value="Expressed in germ line (C elegans) and 4 other cell types or tissues"/>
</dbReference>
<keyword evidence="1" id="KW-0812">Transmembrane</keyword>
<dbReference type="InParanoid" id="Q93229"/>
<dbReference type="AlphaFoldDB" id="Q93229"/>
<dbReference type="FunCoup" id="Q93229">
    <property type="interactions" value="131"/>
</dbReference>
<dbReference type="GeneID" id="182725"/>